<dbReference type="PANTHER" id="PTHR42852:SF6">
    <property type="entry name" value="THIOL:DISULFIDE INTERCHANGE PROTEIN DSBE"/>
    <property type="match status" value="1"/>
</dbReference>
<dbReference type="OrthoDB" id="261812at2"/>
<sequence length="236" mass="26785">MIRNSFPAQRIVQWRSHQSHQQITGWAFTPRWIFSAVASLWIFSLTAGPAFAQNSPSLSESKLEISKQSWADLMAMLPKYRGKVVVIDLWSTSCDPCLKEYPGILALQKKYPQEIVCVSMNCDYIGVKTKPVEYYRPRVVEFLQSQNSNIVHLMCNEPADELFEKLKLDSIPAVYVFDQQGQQVKRFDGQYTREVSNASATQSAGKAAADSEEDEEESKFSYAEDVAPVVEKLLKK</sequence>
<dbReference type="PROSITE" id="PS51352">
    <property type="entry name" value="THIOREDOXIN_2"/>
    <property type="match status" value="1"/>
</dbReference>
<evidence type="ECO:0000313" key="7">
    <source>
        <dbReference type="EMBL" id="QDV30412.1"/>
    </source>
</evidence>
<organism evidence="7 8">
    <name type="scientific">Planctopirus ephydatiae</name>
    <dbReference type="NCBI Taxonomy" id="2528019"/>
    <lineage>
        <taxon>Bacteria</taxon>
        <taxon>Pseudomonadati</taxon>
        <taxon>Planctomycetota</taxon>
        <taxon>Planctomycetia</taxon>
        <taxon>Planctomycetales</taxon>
        <taxon>Planctomycetaceae</taxon>
        <taxon>Planctopirus</taxon>
    </lineage>
</organism>
<evidence type="ECO:0000259" key="6">
    <source>
        <dbReference type="PROSITE" id="PS51352"/>
    </source>
</evidence>
<evidence type="ECO:0000256" key="2">
    <source>
        <dbReference type="ARBA" id="ARBA00022748"/>
    </source>
</evidence>
<keyword evidence="4" id="KW-0676">Redox-active center</keyword>
<feature type="domain" description="Thioredoxin" evidence="6">
    <location>
        <begin position="42"/>
        <end position="210"/>
    </location>
</feature>
<accession>A0A518GP60</accession>
<keyword evidence="3" id="KW-1015">Disulfide bond</keyword>
<evidence type="ECO:0000256" key="4">
    <source>
        <dbReference type="ARBA" id="ARBA00023284"/>
    </source>
</evidence>
<dbReference type="InterPro" id="IPR036249">
    <property type="entry name" value="Thioredoxin-like_sf"/>
</dbReference>
<proteinExistence type="predicted"/>
<name>A0A518GP60_9PLAN</name>
<feature type="region of interest" description="Disordered" evidence="5">
    <location>
        <begin position="196"/>
        <end position="221"/>
    </location>
</feature>
<dbReference type="Gene3D" id="3.40.30.10">
    <property type="entry name" value="Glutaredoxin"/>
    <property type="match status" value="1"/>
</dbReference>
<gene>
    <name evidence="7" type="ORF">Spb1_23450</name>
</gene>
<evidence type="ECO:0000256" key="1">
    <source>
        <dbReference type="ARBA" id="ARBA00004196"/>
    </source>
</evidence>
<dbReference type="Proteomes" id="UP000315349">
    <property type="component" value="Chromosome"/>
</dbReference>
<evidence type="ECO:0000256" key="5">
    <source>
        <dbReference type="SAM" id="MobiDB-lite"/>
    </source>
</evidence>
<dbReference type="InterPro" id="IPR013766">
    <property type="entry name" value="Thioredoxin_domain"/>
</dbReference>
<dbReference type="InterPro" id="IPR050553">
    <property type="entry name" value="Thioredoxin_ResA/DsbE_sf"/>
</dbReference>
<evidence type="ECO:0000256" key="3">
    <source>
        <dbReference type="ARBA" id="ARBA00023157"/>
    </source>
</evidence>
<keyword evidence="8" id="KW-1185">Reference proteome</keyword>
<dbReference type="KEGG" id="peh:Spb1_23450"/>
<dbReference type="PANTHER" id="PTHR42852">
    <property type="entry name" value="THIOL:DISULFIDE INTERCHANGE PROTEIN DSBE"/>
    <property type="match status" value="1"/>
</dbReference>
<dbReference type="GO" id="GO:0017004">
    <property type="term" value="P:cytochrome complex assembly"/>
    <property type="evidence" value="ECO:0007669"/>
    <property type="project" value="UniProtKB-KW"/>
</dbReference>
<evidence type="ECO:0000313" key="8">
    <source>
        <dbReference type="Proteomes" id="UP000315349"/>
    </source>
</evidence>
<dbReference type="GO" id="GO:0030313">
    <property type="term" value="C:cell envelope"/>
    <property type="evidence" value="ECO:0007669"/>
    <property type="project" value="UniProtKB-SubCell"/>
</dbReference>
<comment type="subcellular location">
    <subcellularLocation>
        <location evidence="1">Cell envelope</location>
    </subcellularLocation>
</comment>
<protein>
    <submittedName>
        <fullName evidence="7">Thiol-disulfide oxidoreductase</fullName>
    </submittedName>
</protein>
<dbReference type="AlphaFoldDB" id="A0A518GP60"/>
<reference evidence="7 8" key="1">
    <citation type="submission" date="2019-02" db="EMBL/GenBank/DDBJ databases">
        <title>Deep-cultivation of Planctomycetes and their phenomic and genomic characterization uncovers novel biology.</title>
        <authorList>
            <person name="Wiegand S."/>
            <person name="Jogler M."/>
            <person name="Boedeker C."/>
            <person name="Pinto D."/>
            <person name="Vollmers J."/>
            <person name="Rivas-Marin E."/>
            <person name="Kohn T."/>
            <person name="Peeters S.H."/>
            <person name="Heuer A."/>
            <person name="Rast P."/>
            <person name="Oberbeckmann S."/>
            <person name="Bunk B."/>
            <person name="Jeske O."/>
            <person name="Meyerdierks A."/>
            <person name="Storesund J.E."/>
            <person name="Kallscheuer N."/>
            <person name="Luecker S."/>
            <person name="Lage O.M."/>
            <person name="Pohl T."/>
            <person name="Merkel B.J."/>
            <person name="Hornburger P."/>
            <person name="Mueller R.-W."/>
            <person name="Bruemmer F."/>
            <person name="Labrenz M."/>
            <person name="Spormann A.M."/>
            <person name="Op den Camp H."/>
            <person name="Overmann J."/>
            <person name="Amann R."/>
            <person name="Jetten M.S.M."/>
            <person name="Mascher T."/>
            <person name="Medema M.H."/>
            <person name="Devos D.P."/>
            <person name="Kaster A.-K."/>
            <person name="Ovreas L."/>
            <person name="Rohde M."/>
            <person name="Galperin M.Y."/>
            <person name="Jogler C."/>
        </authorList>
    </citation>
    <scope>NUCLEOTIDE SEQUENCE [LARGE SCALE GENOMIC DNA]</scope>
    <source>
        <strain evidence="7 8">Spb1</strain>
    </source>
</reference>
<dbReference type="EMBL" id="CP036299">
    <property type="protein sequence ID" value="QDV30412.1"/>
    <property type="molecule type" value="Genomic_DNA"/>
</dbReference>
<dbReference type="CDD" id="cd02966">
    <property type="entry name" value="TlpA_like_family"/>
    <property type="match status" value="1"/>
</dbReference>
<dbReference type="SUPFAM" id="SSF52833">
    <property type="entry name" value="Thioredoxin-like"/>
    <property type="match status" value="1"/>
</dbReference>
<keyword evidence="2" id="KW-0201">Cytochrome c-type biogenesis</keyword>
<feature type="compositionally biased region" description="Low complexity" evidence="5">
    <location>
        <begin position="198"/>
        <end position="208"/>
    </location>
</feature>